<organism evidence="1 2">
    <name type="scientific">Enterococcus gallinarum</name>
    <dbReference type="NCBI Taxonomy" id="1353"/>
    <lineage>
        <taxon>Bacteria</taxon>
        <taxon>Bacillati</taxon>
        <taxon>Bacillota</taxon>
        <taxon>Bacilli</taxon>
        <taxon>Lactobacillales</taxon>
        <taxon>Enterococcaceae</taxon>
        <taxon>Enterococcus</taxon>
    </lineage>
</organism>
<comment type="caution">
    <text evidence="1">The sequence shown here is derived from an EMBL/GenBank/DDBJ whole genome shotgun (WGS) entry which is preliminary data.</text>
</comment>
<evidence type="ECO:0000313" key="1">
    <source>
        <dbReference type="EMBL" id="MDT2691522.1"/>
    </source>
</evidence>
<protein>
    <submittedName>
        <fullName evidence="1">Uncharacterized protein</fullName>
    </submittedName>
</protein>
<dbReference type="RefSeq" id="WP_311810065.1">
    <property type="nucleotide sequence ID" value="NZ_JARPZN010000015.1"/>
</dbReference>
<evidence type="ECO:0000313" key="2">
    <source>
        <dbReference type="Proteomes" id="UP001183682"/>
    </source>
</evidence>
<dbReference type="Proteomes" id="UP001183682">
    <property type="component" value="Unassembled WGS sequence"/>
</dbReference>
<gene>
    <name evidence="1" type="ORF">P7E30_15195</name>
</gene>
<dbReference type="EMBL" id="JARPZN010000015">
    <property type="protein sequence ID" value="MDT2691522.1"/>
    <property type="molecule type" value="Genomic_DNA"/>
</dbReference>
<proteinExistence type="predicted"/>
<accession>A0AAE4KYW1</accession>
<name>A0AAE4KYW1_ENTGA</name>
<dbReference type="AlphaFoldDB" id="A0AAE4KYW1"/>
<reference evidence="1" key="1">
    <citation type="submission" date="2023-03" db="EMBL/GenBank/DDBJ databases">
        <authorList>
            <person name="Shen W."/>
            <person name="Cai J."/>
        </authorList>
    </citation>
    <scope>NUCLEOTIDE SEQUENCE</scope>
    <source>
        <strain evidence="1">K69-2</strain>
    </source>
</reference>
<sequence length="271" mass="31750">MNEKELAIKKLLLSVLEAIFEPSDVYQGFIVKVIPKELKKEGQYKNFERTIQLNNLTRSPIELYLTCLKCLALHIDTVNIEFFQESEGAYPILQKLIEASLELGLFSIQEIDELEQRGKIEDIVANCGNSDVWTLRYPLSPVAFDVYVLNGYTIKGDLRKNGYVYQKEGRTWHKSFASQEEAIQEKERLWETAAEIKVEVTTKLERNFDFDYYVAVKPNLELNDLFQQHGYTYEAYGVKKHYVKKVPTKKFFQEREFLMLYEVPFSIKIPK</sequence>